<sequence length="654" mass="70941">MGAESISITTPSAPMAPEAVLPPPLPPTETTTTISPLNGDTSTSLSISTPSTEERTRMSTDTSTNAETPVTTLNTNLADLGFSSAPETLVQPAVVTTSSEATVVSPETQPAIEQPPQTNNSATPSSASEVPAEQPVATSEATPIPPPAPATTEAKASDNLARAAEGGMRVARLLEKDQKKAGEGSDLLDTLIQTNLDNTKKRQSDEAVAEDMSKLRESIKEKKGETDRAQWQKTRMESKRLVGELNEKTAKMEADSPQSTETAPAKSGEQKEVGGSEAEKLAEACEASKARYISISHKIKELEGGGMGFNDPELVALLKERLAGTIEWVRLAQKRDGLLKLEGEENRLLKEIQTGVRSSSDAGKLERIAARMNQISIEKEFVRNPEALKEARKHLAELKENSGDSQAIAEAEEHLATLETHEARRMGRNLKRPAQPAKKPPLENFAPPQTEASWNGPTIDMTESAPGSFEASFDIPDNPMTLAEQTVREEVAELAKRRDDIEALLRQEIRKGRATNKEYVRELKSERAGIERKLDNASNLSEEQMRAFGEQMLEARKERNRLLFGNDRSLWQKGVEAVTESAPGRAAKWFWNANPLKKAGVGVALLGAVYYGAVIATGAAITGAIALAAGYGQHKREVAAKAPNERRFYERSLV</sequence>
<protein>
    <submittedName>
        <fullName evidence="4">Uncharacterized protein</fullName>
    </submittedName>
</protein>
<feature type="region of interest" description="Disordered" evidence="2">
    <location>
        <begin position="195"/>
        <end position="279"/>
    </location>
</feature>
<keyword evidence="3" id="KW-0472">Membrane</keyword>
<dbReference type="AlphaFoldDB" id="A0A2H0RDP6"/>
<accession>A0A2H0RDP6</accession>
<dbReference type="Proteomes" id="UP000228767">
    <property type="component" value="Unassembled WGS sequence"/>
</dbReference>
<feature type="compositionally biased region" description="Low complexity" evidence="2">
    <location>
        <begin position="96"/>
        <end position="108"/>
    </location>
</feature>
<dbReference type="EMBL" id="PCYI01000025">
    <property type="protein sequence ID" value="PIR44597.1"/>
    <property type="molecule type" value="Genomic_DNA"/>
</dbReference>
<feature type="compositionally biased region" description="Basic and acidic residues" evidence="2">
    <location>
        <begin position="198"/>
        <end position="254"/>
    </location>
</feature>
<feature type="compositionally biased region" description="Polar residues" evidence="2">
    <location>
        <begin position="1"/>
        <end position="12"/>
    </location>
</feature>
<feature type="region of interest" description="Disordered" evidence="2">
    <location>
        <begin position="96"/>
        <end position="163"/>
    </location>
</feature>
<evidence type="ECO:0000256" key="1">
    <source>
        <dbReference type="SAM" id="Coils"/>
    </source>
</evidence>
<keyword evidence="1" id="KW-0175">Coiled coil</keyword>
<keyword evidence="3" id="KW-0812">Transmembrane</keyword>
<comment type="caution">
    <text evidence="4">The sequence shown here is derived from an EMBL/GenBank/DDBJ whole genome shotgun (WGS) entry which is preliminary data.</text>
</comment>
<name>A0A2H0RDP6_9BACT</name>
<evidence type="ECO:0000256" key="3">
    <source>
        <dbReference type="SAM" id="Phobius"/>
    </source>
</evidence>
<gene>
    <name evidence="4" type="ORF">COV10_03785</name>
</gene>
<keyword evidence="3" id="KW-1133">Transmembrane helix</keyword>
<proteinExistence type="predicted"/>
<feature type="compositionally biased region" description="Basic and acidic residues" evidence="2">
    <location>
        <begin position="268"/>
        <end position="279"/>
    </location>
</feature>
<feature type="coiled-coil region" evidence="1">
    <location>
        <begin position="491"/>
        <end position="540"/>
    </location>
</feature>
<feature type="region of interest" description="Disordered" evidence="2">
    <location>
        <begin position="1"/>
        <end position="72"/>
    </location>
</feature>
<feature type="compositionally biased region" description="Low complexity" evidence="2">
    <location>
        <begin position="41"/>
        <end position="51"/>
    </location>
</feature>
<feature type="compositionally biased region" description="Polar residues" evidence="2">
    <location>
        <begin position="115"/>
        <end position="128"/>
    </location>
</feature>
<evidence type="ECO:0000313" key="5">
    <source>
        <dbReference type="Proteomes" id="UP000228767"/>
    </source>
</evidence>
<reference evidence="4 5" key="1">
    <citation type="submission" date="2017-09" db="EMBL/GenBank/DDBJ databases">
        <title>Depth-based differentiation of microbial function through sediment-hosted aquifers and enrichment of novel symbionts in the deep terrestrial subsurface.</title>
        <authorList>
            <person name="Probst A.J."/>
            <person name="Ladd B."/>
            <person name="Jarett J.K."/>
            <person name="Geller-Mcgrath D.E."/>
            <person name="Sieber C.M."/>
            <person name="Emerson J.B."/>
            <person name="Anantharaman K."/>
            <person name="Thomas B.C."/>
            <person name="Malmstrom R."/>
            <person name="Stieglmeier M."/>
            <person name="Klingl A."/>
            <person name="Woyke T."/>
            <person name="Ryan C.M."/>
            <person name="Banfield J.F."/>
        </authorList>
    </citation>
    <scope>NUCLEOTIDE SEQUENCE [LARGE SCALE GENOMIC DNA]</scope>
    <source>
        <strain evidence="4">CG10_big_fil_rev_8_21_14_0_10_51_16</strain>
    </source>
</reference>
<organism evidence="4 5">
    <name type="scientific">Candidatus Vogelbacteria bacterium CG10_big_fil_rev_8_21_14_0_10_51_16</name>
    <dbReference type="NCBI Taxonomy" id="1975045"/>
    <lineage>
        <taxon>Bacteria</taxon>
        <taxon>Candidatus Vogeliibacteriota</taxon>
    </lineage>
</organism>
<feature type="compositionally biased region" description="Polar residues" evidence="2">
    <location>
        <begin position="59"/>
        <end position="72"/>
    </location>
</feature>
<evidence type="ECO:0000256" key="2">
    <source>
        <dbReference type="SAM" id="MobiDB-lite"/>
    </source>
</evidence>
<evidence type="ECO:0000313" key="4">
    <source>
        <dbReference type="EMBL" id="PIR44597.1"/>
    </source>
</evidence>
<feature type="region of interest" description="Disordered" evidence="2">
    <location>
        <begin position="430"/>
        <end position="456"/>
    </location>
</feature>
<feature type="transmembrane region" description="Helical" evidence="3">
    <location>
        <begin position="608"/>
        <end position="631"/>
    </location>
</feature>